<keyword evidence="1" id="KW-0175">Coiled coil</keyword>
<reference evidence="3 4" key="1">
    <citation type="journal article" date="2018" name="G3 (Bethesda)">
        <title>Phylogenetic and Phylogenomic Definition of Rhizopus Species.</title>
        <authorList>
            <person name="Gryganskyi A.P."/>
            <person name="Golan J."/>
            <person name="Dolatabadi S."/>
            <person name="Mondo S."/>
            <person name="Robb S."/>
            <person name="Idnurm A."/>
            <person name="Muszewska A."/>
            <person name="Steczkiewicz K."/>
            <person name="Masonjones S."/>
            <person name="Liao H.L."/>
            <person name="Gajdeczka M.T."/>
            <person name="Anike F."/>
            <person name="Vuek A."/>
            <person name="Anishchenko I.M."/>
            <person name="Voigt K."/>
            <person name="de Hoog G.S."/>
            <person name="Smith M.E."/>
            <person name="Heitman J."/>
            <person name="Vilgalys R."/>
            <person name="Stajich J.E."/>
        </authorList>
    </citation>
    <scope>NUCLEOTIDE SEQUENCE [LARGE SCALE GENOMIC DNA]</scope>
    <source>
        <strain evidence="3 4">LSU 92-RS-03</strain>
    </source>
</reference>
<evidence type="ECO:0000256" key="2">
    <source>
        <dbReference type="SAM" id="MobiDB-lite"/>
    </source>
</evidence>
<accession>A0A367K4D9</accession>
<dbReference type="Proteomes" id="UP000253551">
    <property type="component" value="Unassembled WGS sequence"/>
</dbReference>
<evidence type="ECO:0000313" key="3">
    <source>
        <dbReference type="EMBL" id="RCH97006.1"/>
    </source>
</evidence>
<feature type="region of interest" description="Disordered" evidence="2">
    <location>
        <begin position="25"/>
        <end position="63"/>
    </location>
</feature>
<evidence type="ECO:0000256" key="1">
    <source>
        <dbReference type="SAM" id="Coils"/>
    </source>
</evidence>
<feature type="region of interest" description="Disordered" evidence="2">
    <location>
        <begin position="78"/>
        <end position="119"/>
    </location>
</feature>
<keyword evidence="4" id="KW-1185">Reference proteome</keyword>
<sequence length="183" mass="21170">MFKPKSSQDTLLLAQFLATTGPEEYLKTKRQSNRASRILGKLRKRPQEKVQNPRDSGVYTDDSDNETLLSLKEFPQPPVHRITTPRISEDKKSCPHCRQSITTRPRRPSCPPALASGPSMESNTKLLLAMVQKLKNQLAEEKQSRIKLEKAMYQIERRDQLEQEKKKWVKDCMMLNERVPILP</sequence>
<feature type="coiled-coil region" evidence="1">
    <location>
        <begin position="131"/>
        <end position="178"/>
    </location>
</feature>
<protein>
    <submittedName>
        <fullName evidence="3">Uncharacterized protein</fullName>
    </submittedName>
</protein>
<gene>
    <name evidence="3" type="ORF">CU098_010913</name>
</gene>
<proteinExistence type="predicted"/>
<dbReference type="EMBL" id="PJQM01002238">
    <property type="protein sequence ID" value="RCH97006.1"/>
    <property type="molecule type" value="Genomic_DNA"/>
</dbReference>
<comment type="caution">
    <text evidence="3">The sequence shown here is derived from an EMBL/GenBank/DDBJ whole genome shotgun (WGS) entry which is preliminary data.</text>
</comment>
<organism evidence="3 4">
    <name type="scientific">Rhizopus stolonifer</name>
    <name type="common">Rhizopus nigricans</name>
    <dbReference type="NCBI Taxonomy" id="4846"/>
    <lineage>
        <taxon>Eukaryota</taxon>
        <taxon>Fungi</taxon>
        <taxon>Fungi incertae sedis</taxon>
        <taxon>Mucoromycota</taxon>
        <taxon>Mucoromycotina</taxon>
        <taxon>Mucoromycetes</taxon>
        <taxon>Mucorales</taxon>
        <taxon>Mucorineae</taxon>
        <taxon>Rhizopodaceae</taxon>
        <taxon>Rhizopus</taxon>
    </lineage>
</organism>
<dbReference type="AlphaFoldDB" id="A0A367K4D9"/>
<name>A0A367K4D9_RHIST</name>
<dbReference type="OrthoDB" id="2283959at2759"/>
<evidence type="ECO:0000313" key="4">
    <source>
        <dbReference type="Proteomes" id="UP000253551"/>
    </source>
</evidence>